<reference evidence="10" key="1">
    <citation type="submission" date="2016-10" db="EMBL/GenBank/DDBJ databases">
        <authorList>
            <person name="Varghese N."/>
            <person name="Submissions S."/>
        </authorList>
    </citation>
    <scope>NUCLEOTIDE SEQUENCE [LARGE SCALE GENOMIC DNA]</scope>
    <source>
        <strain evidence="10">P18</strain>
    </source>
</reference>
<dbReference type="AlphaFoldDB" id="A0A1I5SCL7"/>
<dbReference type="OrthoDB" id="157184at2"/>
<dbReference type="Pfam" id="PF00528">
    <property type="entry name" value="BPD_transp_1"/>
    <property type="match status" value="1"/>
</dbReference>
<dbReference type="InterPro" id="IPR035906">
    <property type="entry name" value="MetI-like_sf"/>
</dbReference>
<keyword evidence="10" id="KW-1185">Reference proteome</keyword>
<keyword evidence="6 7" id="KW-0472">Membrane</keyword>
<keyword evidence="9" id="KW-0762">Sugar transport</keyword>
<dbReference type="Gene3D" id="1.10.3720.10">
    <property type="entry name" value="MetI-like"/>
    <property type="match status" value="1"/>
</dbReference>
<accession>A0A1I5SCL7</accession>
<feature type="domain" description="ABC transmembrane type-1" evidence="8">
    <location>
        <begin position="83"/>
        <end position="293"/>
    </location>
</feature>
<evidence type="ECO:0000256" key="6">
    <source>
        <dbReference type="ARBA" id="ARBA00023136"/>
    </source>
</evidence>
<keyword evidence="2 7" id="KW-0813">Transport</keyword>
<evidence type="ECO:0000256" key="2">
    <source>
        <dbReference type="ARBA" id="ARBA00022448"/>
    </source>
</evidence>
<feature type="transmembrane region" description="Helical" evidence="7">
    <location>
        <begin position="87"/>
        <end position="106"/>
    </location>
</feature>
<evidence type="ECO:0000256" key="1">
    <source>
        <dbReference type="ARBA" id="ARBA00004651"/>
    </source>
</evidence>
<feature type="transmembrane region" description="Helical" evidence="7">
    <location>
        <begin position="118"/>
        <end position="137"/>
    </location>
</feature>
<protein>
    <submittedName>
        <fullName evidence="9">Multiple sugar transport system permease protein</fullName>
    </submittedName>
</protein>
<evidence type="ECO:0000256" key="5">
    <source>
        <dbReference type="ARBA" id="ARBA00022989"/>
    </source>
</evidence>
<dbReference type="GO" id="GO:0005886">
    <property type="term" value="C:plasma membrane"/>
    <property type="evidence" value="ECO:0007669"/>
    <property type="project" value="UniProtKB-SubCell"/>
</dbReference>
<evidence type="ECO:0000259" key="8">
    <source>
        <dbReference type="PROSITE" id="PS50928"/>
    </source>
</evidence>
<comment type="similarity">
    <text evidence="7">Belongs to the binding-protein-dependent transport system permease family.</text>
</comment>
<comment type="subcellular location">
    <subcellularLocation>
        <location evidence="1 7">Cell membrane</location>
        <topology evidence="1 7">Multi-pass membrane protein</topology>
    </subcellularLocation>
</comment>
<gene>
    <name evidence="9" type="ORF">SAMN04487928_1064</name>
</gene>
<keyword evidence="3" id="KW-1003">Cell membrane</keyword>
<feature type="transmembrane region" description="Helical" evidence="7">
    <location>
        <begin position="149"/>
        <end position="170"/>
    </location>
</feature>
<evidence type="ECO:0000256" key="7">
    <source>
        <dbReference type="RuleBase" id="RU363032"/>
    </source>
</evidence>
<name>A0A1I5SCL7_9FIRM</name>
<dbReference type="SUPFAM" id="SSF161098">
    <property type="entry name" value="MetI-like"/>
    <property type="match status" value="1"/>
</dbReference>
<evidence type="ECO:0000313" key="10">
    <source>
        <dbReference type="Proteomes" id="UP000182624"/>
    </source>
</evidence>
<dbReference type="PROSITE" id="PS50928">
    <property type="entry name" value="ABC_TM1"/>
    <property type="match status" value="1"/>
</dbReference>
<feature type="transmembrane region" description="Helical" evidence="7">
    <location>
        <begin position="20"/>
        <end position="43"/>
    </location>
</feature>
<dbReference type="CDD" id="cd06261">
    <property type="entry name" value="TM_PBP2"/>
    <property type="match status" value="1"/>
</dbReference>
<dbReference type="PANTHER" id="PTHR43744">
    <property type="entry name" value="ABC TRANSPORTER PERMEASE PROTEIN MG189-RELATED-RELATED"/>
    <property type="match status" value="1"/>
</dbReference>
<dbReference type="GO" id="GO:0055085">
    <property type="term" value="P:transmembrane transport"/>
    <property type="evidence" value="ECO:0007669"/>
    <property type="project" value="InterPro"/>
</dbReference>
<dbReference type="EMBL" id="FOXO01000006">
    <property type="protein sequence ID" value="SFP68257.1"/>
    <property type="molecule type" value="Genomic_DNA"/>
</dbReference>
<keyword evidence="4 7" id="KW-0812">Transmembrane</keyword>
<organism evidence="9 10">
    <name type="scientific">Butyrivibrio proteoclasticus</name>
    <dbReference type="NCBI Taxonomy" id="43305"/>
    <lineage>
        <taxon>Bacteria</taxon>
        <taxon>Bacillati</taxon>
        <taxon>Bacillota</taxon>
        <taxon>Clostridia</taxon>
        <taxon>Lachnospirales</taxon>
        <taxon>Lachnospiraceae</taxon>
        <taxon>Butyrivibrio</taxon>
    </lineage>
</organism>
<evidence type="ECO:0000256" key="4">
    <source>
        <dbReference type="ARBA" id="ARBA00022692"/>
    </source>
</evidence>
<dbReference type="PANTHER" id="PTHR43744:SF9">
    <property type="entry name" value="POLYGALACTURONAN_RHAMNOGALACTURONAN TRANSPORT SYSTEM PERMEASE PROTEIN YTCP"/>
    <property type="match status" value="1"/>
</dbReference>
<evidence type="ECO:0000313" key="9">
    <source>
        <dbReference type="EMBL" id="SFP68257.1"/>
    </source>
</evidence>
<feature type="transmembrane region" description="Helical" evidence="7">
    <location>
        <begin position="274"/>
        <end position="293"/>
    </location>
</feature>
<dbReference type="Proteomes" id="UP000182624">
    <property type="component" value="Unassembled WGS sequence"/>
</dbReference>
<keyword evidence="5 7" id="KW-1133">Transmembrane helix</keyword>
<feature type="transmembrane region" description="Helical" evidence="7">
    <location>
        <begin position="191"/>
        <end position="213"/>
    </location>
</feature>
<sequence>MGQSKEKGSTIKVSAGDRTVEIVCYIVFSIAAFLCLYPFYYIVINTISANDLSAKGDILFWPQGIHFKNYLSAFRIDGLLRAFQISLMRTVLGTALTVFASAFLGFMFTQEKMWLRKFWYRLIVATMYFNAGIIPWFLVIKTMHLTNNFWGYILPAIVSPFNLILTKTFVESVPKELQEAAEMDGAGVLTVFFKIIIPVIKPIMATVAIFSAVSQWNAFQDTLLLMTDTKLYPLQFVLYQYLNQASSLASLAQSNTSTSSLAAAAATTQTTTSVRMTITVIVVLPIMLVYPIFQKYFVKGIMIGAVKG</sequence>
<dbReference type="InterPro" id="IPR000515">
    <property type="entry name" value="MetI-like"/>
</dbReference>
<evidence type="ECO:0000256" key="3">
    <source>
        <dbReference type="ARBA" id="ARBA00022475"/>
    </source>
</evidence>
<proteinExistence type="inferred from homology"/>
<dbReference type="RefSeq" id="WP_074885305.1">
    <property type="nucleotide sequence ID" value="NZ_FOXO01000006.1"/>
</dbReference>